<protein>
    <submittedName>
        <fullName evidence="4">Iron dicitrate transport regulator FecR</fullName>
    </submittedName>
</protein>
<dbReference type="Proteomes" id="UP000246058">
    <property type="component" value="Chromosome"/>
</dbReference>
<evidence type="ECO:0000256" key="1">
    <source>
        <dbReference type="SAM" id="MobiDB-lite"/>
    </source>
</evidence>
<dbReference type="InterPro" id="IPR012373">
    <property type="entry name" value="Ferrdict_sens_TM"/>
</dbReference>
<keyword evidence="5" id="KW-1185">Reference proteome</keyword>
<feature type="region of interest" description="Disordered" evidence="1">
    <location>
        <begin position="1"/>
        <end position="20"/>
    </location>
</feature>
<dbReference type="InterPro" id="IPR006860">
    <property type="entry name" value="FecR"/>
</dbReference>
<dbReference type="Gene3D" id="3.55.50.30">
    <property type="match status" value="1"/>
</dbReference>
<dbReference type="Pfam" id="PF04773">
    <property type="entry name" value="FecR"/>
    <property type="match status" value="1"/>
</dbReference>
<dbReference type="Gene3D" id="2.60.120.1440">
    <property type="match status" value="1"/>
</dbReference>
<sequence length="319" mass="33991">MREALVGASDTSGASGEDCEDPVYEASAGWVARLSSPDATSSDRQAFEVWRSADPSHGAAYAEMDALWRKLGHVPDPRQRRRLPKGLAGLAALALSGAALAYQFGLVDRARADLWSGVGEITHATLADGSRIDLNTDTALALRFTESGREVEILRGEAFFEVAPDPRRPFVVYGNGLRARALGTRFSVRVDGVERPVDVAEGRVEVTASGRQVQVSAGEAAQLATGSSLSVVKADVGRTTAWREGRIVFAGERLSAVLAELGRYRRGRIVLLDPAAGERRVTGAFDPHNTDDALNAIAATMGVRVTRLTPFLTLVGSPP</sequence>
<name>A0A2U8VLY9_9HYPH</name>
<accession>A0A2U8VLY9</accession>
<dbReference type="InterPro" id="IPR032623">
    <property type="entry name" value="FecR_N"/>
</dbReference>
<organism evidence="4 5">
    <name type="scientific">Methylobacterium radiodurans</name>
    <dbReference type="NCBI Taxonomy" id="2202828"/>
    <lineage>
        <taxon>Bacteria</taxon>
        <taxon>Pseudomonadati</taxon>
        <taxon>Pseudomonadota</taxon>
        <taxon>Alphaproteobacteria</taxon>
        <taxon>Hyphomicrobiales</taxon>
        <taxon>Methylobacteriaceae</taxon>
        <taxon>Methylobacterium</taxon>
    </lineage>
</organism>
<evidence type="ECO:0000259" key="2">
    <source>
        <dbReference type="Pfam" id="PF04773"/>
    </source>
</evidence>
<dbReference type="EMBL" id="CP029551">
    <property type="protein sequence ID" value="AWN34406.1"/>
    <property type="molecule type" value="Genomic_DNA"/>
</dbReference>
<evidence type="ECO:0000313" key="4">
    <source>
        <dbReference type="EMBL" id="AWN34406.1"/>
    </source>
</evidence>
<dbReference type="KEGG" id="meti:DK427_00470"/>
<evidence type="ECO:0000259" key="3">
    <source>
        <dbReference type="Pfam" id="PF16220"/>
    </source>
</evidence>
<feature type="domain" description="FecR N-terminal" evidence="3">
    <location>
        <begin position="28"/>
        <end position="67"/>
    </location>
</feature>
<dbReference type="PANTHER" id="PTHR30273:SF2">
    <property type="entry name" value="PROTEIN FECR"/>
    <property type="match status" value="1"/>
</dbReference>
<dbReference type="AlphaFoldDB" id="A0A2U8VLY9"/>
<dbReference type="GO" id="GO:0016989">
    <property type="term" value="F:sigma factor antagonist activity"/>
    <property type="evidence" value="ECO:0007669"/>
    <property type="project" value="TreeGrafter"/>
</dbReference>
<dbReference type="PANTHER" id="PTHR30273">
    <property type="entry name" value="PERIPLASMIC SIGNAL SENSOR AND SIGMA FACTOR ACTIVATOR FECR-RELATED"/>
    <property type="match status" value="1"/>
</dbReference>
<dbReference type="Pfam" id="PF16220">
    <property type="entry name" value="DUF4880"/>
    <property type="match status" value="1"/>
</dbReference>
<evidence type="ECO:0000313" key="5">
    <source>
        <dbReference type="Proteomes" id="UP000246058"/>
    </source>
</evidence>
<proteinExistence type="predicted"/>
<dbReference type="OrthoDB" id="636724at2"/>
<gene>
    <name evidence="4" type="ORF">DK427_00470</name>
</gene>
<feature type="domain" description="FecR protein" evidence="2">
    <location>
        <begin position="113"/>
        <end position="205"/>
    </location>
</feature>
<reference evidence="4 5" key="1">
    <citation type="submission" date="2018-05" db="EMBL/GenBank/DDBJ databases">
        <title>Complete Genome Sequence of Methylobacterium sp. 17Sr1-43.</title>
        <authorList>
            <person name="Srinivasan S."/>
        </authorList>
    </citation>
    <scope>NUCLEOTIDE SEQUENCE [LARGE SCALE GENOMIC DNA]</scope>
    <source>
        <strain evidence="4 5">17Sr1-43</strain>
    </source>
</reference>
<dbReference type="PIRSF" id="PIRSF018266">
    <property type="entry name" value="FecR"/>
    <property type="match status" value="1"/>
</dbReference>